<dbReference type="InterPro" id="IPR007138">
    <property type="entry name" value="ABM_dom"/>
</dbReference>
<accession>A0A939JLZ6</accession>
<dbReference type="PANTHER" id="PTHR37811">
    <property type="entry name" value="BLL5343 PROTEIN"/>
    <property type="match status" value="1"/>
</dbReference>
<dbReference type="Proteomes" id="UP000664167">
    <property type="component" value="Unassembled WGS sequence"/>
</dbReference>
<protein>
    <submittedName>
        <fullName evidence="2">Antibiotic biosynthesis monooxygenase</fullName>
    </submittedName>
</protein>
<dbReference type="PANTHER" id="PTHR37811:SF2">
    <property type="entry name" value="ABM DOMAIN-CONTAINING PROTEIN"/>
    <property type="match status" value="1"/>
</dbReference>
<evidence type="ECO:0000259" key="1">
    <source>
        <dbReference type="PROSITE" id="PS51725"/>
    </source>
</evidence>
<evidence type="ECO:0000313" key="3">
    <source>
        <dbReference type="Proteomes" id="UP000664167"/>
    </source>
</evidence>
<proteinExistence type="predicted"/>
<name>A0A939JLZ6_9ACTN</name>
<dbReference type="GO" id="GO:0004497">
    <property type="term" value="F:monooxygenase activity"/>
    <property type="evidence" value="ECO:0007669"/>
    <property type="project" value="UniProtKB-KW"/>
</dbReference>
<organism evidence="2 3">
    <name type="scientific">Streptomyces beijiangensis</name>
    <dbReference type="NCBI Taxonomy" id="163361"/>
    <lineage>
        <taxon>Bacteria</taxon>
        <taxon>Bacillati</taxon>
        <taxon>Actinomycetota</taxon>
        <taxon>Actinomycetes</taxon>
        <taxon>Kitasatosporales</taxon>
        <taxon>Streptomycetaceae</taxon>
        <taxon>Streptomyces</taxon>
    </lineage>
</organism>
<dbReference type="AlphaFoldDB" id="A0A939JLZ6"/>
<keyword evidence="3" id="KW-1185">Reference proteome</keyword>
<feature type="domain" description="ABM" evidence="1">
    <location>
        <begin position="13"/>
        <end position="100"/>
    </location>
</feature>
<sequence length="124" mass="13645">MTNTPVAAYEPPYYAAIFTSVRTEGDNGYAETAERMHTLVQDMPGFLGYESARAPGGGLGITVAYFRDAESIRGWKQHAEHSAAKEQGRTEWYERYTLHIAKVEHSREWVREVGDGSGSGSGSA</sequence>
<keyword evidence="2" id="KW-0560">Oxidoreductase</keyword>
<dbReference type="RefSeq" id="WP_206969215.1">
    <property type="nucleotide sequence ID" value="NZ_BAAAJJ010000003.1"/>
</dbReference>
<dbReference type="EMBL" id="JAFLRJ010000603">
    <property type="protein sequence ID" value="MBO0517397.1"/>
    <property type="molecule type" value="Genomic_DNA"/>
</dbReference>
<dbReference type="InterPro" id="IPR011008">
    <property type="entry name" value="Dimeric_a/b-barrel"/>
</dbReference>
<dbReference type="SUPFAM" id="SSF54909">
    <property type="entry name" value="Dimeric alpha+beta barrel"/>
    <property type="match status" value="1"/>
</dbReference>
<dbReference type="Gene3D" id="3.30.70.100">
    <property type="match status" value="1"/>
</dbReference>
<dbReference type="Pfam" id="PF03992">
    <property type="entry name" value="ABM"/>
    <property type="match status" value="1"/>
</dbReference>
<keyword evidence="2" id="KW-0503">Monooxygenase</keyword>
<reference evidence="2" key="1">
    <citation type="submission" date="2021-03" db="EMBL/GenBank/DDBJ databases">
        <title>Streptomyces poriferae sp. nov., a novel marine sponge-derived Actinobacteria species with anti-MRSA activity.</title>
        <authorList>
            <person name="Sandoval-Powers M."/>
            <person name="Kralova S."/>
            <person name="Nguyen G.-S."/>
            <person name="Fawwal D."/>
            <person name="Degnes K."/>
            <person name="Klinkenberg G."/>
            <person name="Sletta H."/>
            <person name="Wentzel A."/>
            <person name="Liles M.R."/>
        </authorList>
    </citation>
    <scope>NUCLEOTIDE SEQUENCE</scope>
    <source>
        <strain evidence="2">DSM 41794</strain>
    </source>
</reference>
<dbReference type="InterPro" id="IPR052936">
    <property type="entry name" value="Jasmonate_Hydroxylase-like"/>
</dbReference>
<dbReference type="PROSITE" id="PS51725">
    <property type="entry name" value="ABM"/>
    <property type="match status" value="1"/>
</dbReference>
<comment type="caution">
    <text evidence="2">The sequence shown here is derived from an EMBL/GenBank/DDBJ whole genome shotgun (WGS) entry which is preliminary data.</text>
</comment>
<gene>
    <name evidence="2" type="ORF">J0695_37410</name>
</gene>
<evidence type="ECO:0000313" key="2">
    <source>
        <dbReference type="EMBL" id="MBO0517397.1"/>
    </source>
</evidence>